<evidence type="ECO:0000313" key="2">
    <source>
        <dbReference type="Ensembl" id="ENSACCP00020020145.1"/>
    </source>
</evidence>
<feature type="region of interest" description="Disordered" evidence="1">
    <location>
        <begin position="32"/>
        <end position="88"/>
    </location>
</feature>
<protein>
    <recommendedName>
        <fullName evidence="4">Lon N-terminal domain-containing protein</fullName>
    </recommendedName>
</protein>
<accession>A0A663F5L3</accession>
<proteinExistence type="predicted"/>
<dbReference type="Proteomes" id="UP000472275">
    <property type="component" value="Chromosome 12"/>
</dbReference>
<feature type="compositionally biased region" description="Gly residues" evidence="1">
    <location>
        <begin position="61"/>
        <end position="88"/>
    </location>
</feature>
<reference evidence="2" key="2">
    <citation type="submission" date="2025-09" db="UniProtKB">
        <authorList>
            <consortium name="Ensembl"/>
        </authorList>
    </citation>
    <scope>IDENTIFICATION</scope>
</reference>
<reference evidence="2" key="1">
    <citation type="submission" date="2025-08" db="UniProtKB">
        <authorList>
            <consortium name="Ensembl"/>
        </authorList>
    </citation>
    <scope>IDENTIFICATION</scope>
</reference>
<dbReference type="InParanoid" id="A0A663F5L3"/>
<sequence length="156" mass="15794">MAAARCLRLCGRWRPALLGPARRRLLAAASSAAPPAPLGSAPPARAAFSVGPRWHQRSSGGLAGGDALEGGGGGGEDGSGGGGGGADAGGAGPVMTALTPLLVPEHFPNVPLIAVTRNPVFPRFIKIIEVRGRRAHALSYPANSLCCHLILHFLTV</sequence>
<evidence type="ECO:0000256" key="1">
    <source>
        <dbReference type="SAM" id="MobiDB-lite"/>
    </source>
</evidence>
<name>A0A663F5L3_AQUCH</name>
<feature type="compositionally biased region" description="Low complexity" evidence="1">
    <location>
        <begin position="32"/>
        <end position="47"/>
    </location>
</feature>
<evidence type="ECO:0000313" key="3">
    <source>
        <dbReference type="Proteomes" id="UP000472275"/>
    </source>
</evidence>
<dbReference type="AlphaFoldDB" id="A0A663F5L3"/>
<organism evidence="2 3">
    <name type="scientific">Aquila chrysaetos chrysaetos</name>
    <dbReference type="NCBI Taxonomy" id="223781"/>
    <lineage>
        <taxon>Eukaryota</taxon>
        <taxon>Metazoa</taxon>
        <taxon>Chordata</taxon>
        <taxon>Craniata</taxon>
        <taxon>Vertebrata</taxon>
        <taxon>Euteleostomi</taxon>
        <taxon>Archelosauria</taxon>
        <taxon>Archosauria</taxon>
        <taxon>Dinosauria</taxon>
        <taxon>Saurischia</taxon>
        <taxon>Theropoda</taxon>
        <taxon>Coelurosauria</taxon>
        <taxon>Aves</taxon>
        <taxon>Neognathae</taxon>
        <taxon>Neoaves</taxon>
        <taxon>Telluraves</taxon>
        <taxon>Accipitrimorphae</taxon>
        <taxon>Accipitriformes</taxon>
        <taxon>Accipitridae</taxon>
        <taxon>Accipitrinae</taxon>
        <taxon>Aquila</taxon>
    </lineage>
</organism>
<dbReference type="Ensembl" id="ENSACCT00020021021.1">
    <property type="protein sequence ID" value="ENSACCP00020020145.1"/>
    <property type="gene ID" value="ENSACCG00020013853.1"/>
</dbReference>
<evidence type="ECO:0008006" key="4">
    <source>
        <dbReference type="Google" id="ProtNLM"/>
    </source>
</evidence>
<keyword evidence="3" id="KW-1185">Reference proteome</keyword>